<evidence type="ECO:0000259" key="9">
    <source>
        <dbReference type="PROSITE" id="PS50222"/>
    </source>
</evidence>
<keyword evidence="6" id="KW-0809">Transit peptide</keyword>
<dbReference type="STRING" id="51240.A0A2I4ES53"/>
<dbReference type="GeneID" id="108992211"/>
<dbReference type="InterPro" id="IPR002048">
    <property type="entry name" value="EF_hand_dom"/>
</dbReference>
<dbReference type="InterPro" id="IPR011992">
    <property type="entry name" value="EF-hand-dom_pair"/>
</dbReference>
<dbReference type="PANTHER" id="PTHR12294:SF23">
    <property type="entry name" value="CALCIUM UPTAKE PROTEIN, MITOCHONDRIAL"/>
    <property type="match status" value="1"/>
</dbReference>
<dbReference type="FunCoup" id="A0A2I4ES53">
    <property type="interactions" value="2935"/>
</dbReference>
<dbReference type="GO" id="GO:1990246">
    <property type="term" value="C:uniplex complex"/>
    <property type="evidence" value="ECO:0000318"/>
    <property type="project" value="GO_Central"/>
</dbReference>
<evidence type="ECO:0000256" key="7">
    <source>
        <dbReference type="ARBA" id="ARBA00023128"/>
    </source>
</evidence>
<dbReference type="GO" id="GO:0036444">
    <property type="term" value="P:calcium import into the mitochondrion"/>
    <property type="evidence" value="ECO:0000318"/>
    <property type="project" value="GO_Central"/>
</dbReference>
<dbReference type="RefSeq" id="XP_018822235.1">
    <property type="nucleotide sequence ID" value="XM_018966690.2"/>
</dbReference>
<dbReference type="CDD" id="cd00051">
    <property type="entry name" value="EFh"/>
    <property type="match status" value="1"/>
</dbReference>
<reference evidence="11" key="1">
    <citation type="submission" date="2025-08" db="UniProtKB">
        <authorList>
            <consortium name="RefSeq"/>
        </authorList>
    </citation>
    <scope>IDENTIFICATION</scope>
    <source>
        <tissue evidence="11">Leaves</tissue>
    </source>
</reference>
<keyword evidence="8" id="KW-0472">Membrane</keyword>
<accession>A0A2I4ES53</accession>
<dbReference type="Pfam" id="PF13499">
    <property type="entry name" value="EF-hand_7"/>
    <property type="match status" value="1"/>
</dbReference>
<organism evidence="10 11">
    <name type="scientific">Juglans regia</name>
    <name type="common">English walnut</name>
    <dbReference type="NCBI Taxonomy" id="51240"/>
    <lineage>
        <taxon>Eukaryota</taxon>
        <taxon>Viridiplantae</taxon>
        <taxon>Streptophyta</taxon>
        <taxon>Embryophyta</taxon>
        <taxon>Tracheophyta</taxon>
        <taxon>Spermatophyta</taxon>
        <taxon>Magnoliopsida</taxon>
        <taxon>eudicotyledons</taxon>
        <taxon>Gunneridae</taxon>
        <taxon>Pentapetalae</taxon>
        <taxon>rosids</taxon>
        <taxon>fabids</taxon>
        <taxon>Fagales</taxon>
        <taxon>Juglandaceae</taxon>
        <taxon>Juglans</taxon>
    </lineage>
</organism>
<dbReference type="CDD" id="cd15900">
    <property type="entry name" value="EFh_MICU"/>
    <property type="match status" value="1"/>
</dbReference>
<evidence type="ECO:0000256" key="1">
    <source>
        <dbReference type="ARBA" id="ARBA00004273"/>
    </source>
</evidence>
<evidence type="ECO:0000256" key="6">
    <source>
        <dbReference type="ARBA" id="ARBA00022946"/>
    </source>
</evidence>
<comment type="subcellular location">
    <subcellularLocation>
        <location evidence="1">Mitochondrion inner membrane</location>
    </subcellularLocation>
    <subcellularLocation>
        <location evidence="2">Mitochondrion intermembrane space</location>
    </subcellularLocation>
</comment>
<evidence type="ECO:0000313" key="10">
    <source>
        <dbReference type="Proteomes" id="UP000235220"/>
    </source>
</evidence>
<gene>
    <name evidence="11" type="primary">LOC108992211</name>
</gene>
<dbReference type="Gene3D" id="1.10.238.10">
    <property type="entry name" value="EF-hand"/>
    <property type="match status" value="2"/>
</dbReference>
<dbReference type="GO" id="GO:0051560">
    <property type="term" value="P:mitochondrial calcium ion homeostasis"/>
    <property type="evidence" value="ECO:0000318"/>
    <property type="project" value="GO_Central"/>
</dbReference>
<sequence>MYFFLVQIDRFVTNILSTIDPTMRSSASLKISAPPSLHQLAPIQPLGFRRFSQSAPSSSSQIDASIPDTKSPLLGSILKWASGITVGSGLALLCWSSTPAPSPDSNFALFKKPLLSFADSSTATAESTVSAFRKLALPESSYYIFGDAFRRKIFFNYEKRLRLRSPPEKVFEYFASFRSLEGELFMKPADLMRAIVPVFPPSESNLVREGYLKGERSPGELHCDTSDFFMLFDVDNDGLISFKEYIFFVTLLSIPESSFSVAFKMFDIDNNGEIDKEEFKKVMAMMRSHNRQGAQHRDGLRTGLKLNGSVANGGLVEYFFGKHGNERLQHDKFFQFLRDFHDEILRLEFAHYDYKLRGTISAKDFALSMVASADLSHIGRLLDRVDELNNVSQLRDARITFEEFKNFAELRQKLKPFSLALFTFGEVNGLLRRNDFQRAASHVCDVPLSDNVVEIIFQVFDTNSDGSLSYDEFVRVLCNRERDIAQRVAEGIPGFFSCCQNSANNCSPSQVLS</sequence>
<dbReference type="GO" id="GO:0005509">
    <property type="term" value="F:calcium ion binding"/>
    <property type="evidence" value="ECO:0000318"/>
    <property type="project" value="GO_Central"/>
</dbReference>
<evidence type="ECO:0000256" key="8">
    <source>
        <dbReference type="ARBA" id="ARBA00023136"/>
    </source>
</evidence>
<dbReference type="AlphaFoldDB" id="A0A2I4ES53"/>
<name>A0A2I4ES53_JUGRE</name>
<dbReference type="SMART" id="SM00054">
    <property type="entry name" value="EFh"/>
    <property type="match status" value="3"/>
</dbReference>
<dbReference type="Pfam" id="PF13202">
    <property type="entry name" value="EF-hand_5"/>
    <property type="match status" value="1"/>
</dbReference>
<evidence type="ECO:0000256" key="3">
    <source>
        <dbReference type="ARBA" id="ARBA00022737"/>
    </source>
</evidence>
<dbReference type="PROSITE" id="PS00018">
    <property type="entry name" value="EF_HAND_1"/>
    <property type="match status" value="2"/>
</dbReference>
<evidence type="ECO:0000256" key="2">
    <source>
        <dbReference type="ARBA" id="ARBA00004569"/>
    </source>
</evidence>
<protein>
    <submittedName>
        <fullName evidence="11">LOW QUALITY PROTEIN: calcium uptake protein, mitochondrial</fullName>
    </submittedName>
</protein>
<keyword evidence="4" id="KW-0999">Mitochondrion inner membrane</keyword>
<dbReference type="PANTHER" id="PTHR12294">
    <property type="entry name" value="EF HAND DOMAIN FAMILY A1,A2-RELATED"/>
    <property type="match status" value="1"/>
</dbReference>
<dbReference type="InterPro" id="IPR018247">
    <property type="entry name" value="EF_Hand_1_Ca_BS"/>
</dbReference>
<dbReference type="Proteomes" id="UP000235220">
    <property type="component" value="Chromosome 11"/>
</dbReference>
<dbReference type="OrthoDB" id="186625at2759"/>
<evidence type="ECO:0000256" key="5">
    <source>
        <dbReference type="ARBA" id="ARBA00022837"/>
    </source>
</evidence>
<evidence type="ECO:0000256" key="4">
    <source>
        <dbReference type="ARBA" id="ARBA00022792"/>
    </source>
</evidence>
<dbReference type="PROSITE" id="PS50222">
    <property type="entry name" value="EF_HAND_2"/>
    <property type="match status" value="2"/>
</dbReference>
<feature type="domain" description="EF-hand" evidence="9">
    <location>
        <begin position="448"/>
        <end position="483"/>
    </location>
</feature>
<dbReference type="KEGG" id="jre:108992211"/>
<feature type="domain" description="EF-hand" evidence="9">
    <location>
        <begin position="254"/>
        <end position="289"/>
    </location>
</feature>
<keyword evidence="5" id="KW-0106">Calcium</keyword>
<dbReference type="InParanoid" id="A0A2I4ES53"/>
<keyword evidence="10" id="KW-1185">Reference proteome</keyword>
<dbReference type="Pfam" id="PF00036">
    <property type="entry name" value="EF-hand_1"/>
    <property type="match status" value="1"/>
</dbReference>
<dbReference type="InterPro" id="IPR039800">
    <property type="entry name" value="MICU1/2/3"/>
</dbReference>
<dbReference type="GO" id="GO:0005758">
    <property type="term" value="C:mitochondrial intermembrane space"/>
    <property type="evidence" value="ECO:0007669"/>
    <property type="project" value="UniProtKB-SubCell"/>
</dbReference>
<keyword evidence="3" id="KW-0677">Repeat</keyword>
<proteinExistence type="predicted"/>
<evidence type="ECO:0000313" key="11">
    <source>
        <dbReference type="RefSeq" id="XP_018822235.1"/>
    </source>
</evidence>
<dbReference type="SUPFAM" id="SSF47473">
    <property type="entry name" value="EF-hand"/>
    <property type="match status" value="2"/>
</dbReference>
<keyword evidence="7" id="KW-0496">Mitochondrion</keyword>